<protein>
    <submittedName>
        <fullName evidence="1">Uncharacterized protein</fullName>
    </submittedName>
</protein>
<dbReference type="KEGG" id="hhe:HH_1556"/>
<dbReference type="EMBL" id="AE017125">
    <property type="protein sequence ID" value="AAP78153.1"/>
    <property type="molecule type" value="Genomic_DNA"/>
</dbReference>
<organism evidence="1 2">
    <name type="scientific">Helicobacter hepaticus (strain ATCC 51449 / 3B1)</name>
    <dbReference type="NCBI Taxonomy" id="235279"/>
    <lineage>
        <taxon>Bacteria</taxon>
        <taxon>Pseudomonadati</taxon>
        <taxon>Campylobacterota</taxon>
        <taxon>Epsilonproteobacteria</taxon>
        <taxon>Campylobacterales</taxon>
        <taxon>Helicobacteraceae</taxon>
        <taxon>Helicobacter</taxon>
    </lineage>
</organism>
<evidence type="ECO:0000313" key="1">
    <source>
        <dbReference type="EMBL" id="AAP78153.1"/>
    </source>
</evidence>
<dbReference type="STRING" id="235279.HH_1556"/>
<dbReference type="AlphaFoldDB" id="Q7VFW9"/>
<evidence type="ECO:0000313" key="2">
    <source>
        <dbReference type="Proteomes" id="UP000002495"/>
    </source>
</evidence>
<gene>
    <name evidence="1" type="ordered locus">HH_1556</name>
</gene>
<name>Q7VFW9_HELHP</name>
<accession>Q7VFW9</accession>
<reference evidence="1 2" key="1">
    <citation type="journal article" date="2003" name="Proc. Natl. Acad. Sci. U.S.A.">
        <title>The complete genome sequence of the carcinogenic bacterium Helicobacter hepaticus.</title>
        <authorList>
            <person name="Suerbaum S."/>
            <person name="Josenhans C."/>
            <person name="Sterzenbach T."/>
            <person name="Drescher B."/>
            <person name="Brandt P."/>
            <person name="Bell M."/>
            <person name="Droege M."/>
            <person name="Fartmann B."/>
            <person name="Fischer H.-P."/>
            <person name="Ge Z."/>
            <person name="Hoerster A."/>
            <person name="Holland R."/>
            <person name="Klein K."/>
            <person name="Koenig J."/>
            <person name="Macko L."/>
            <person name="Mendz G.L."/>
            <person name="Nyakatura G."/>
            <person name="Schauer D.B."/>
            <person name="Shen Z."/>
            <person name="Weber J."/>
            <person name="Frosch M."/>
            <person name="Fox J.G."/>
        </authorList>
    </citation>
    <scope>NUCLEOTIDE SEQUENCE [LARGE SCALE GENOMIC DNA]</scope>
    <source>
        <strain evidence="2">ATCC 51449 / 3B1</strain>
    </source>
</reference>
<keyword evidence="2" id="KW-1185">Reference proteome</keyword>
<sequence>MMKVLVFIGITFGILSHSFADEIIIKNYDKTNIKINDLSNVDWIKQRPKKPK</sequence>
<proteinExistence type="predicted"/>
<dbReference type="Proteomes" id="UP000002495">
    <property type="component" value="Chromosome"/>
</dbReference>
<dbReference type="RefSeq" id="WP_011116396.1">
    <property type="nucleotide sequence ID" value="NC_004917.1"/>
</dbReference>
<dbReference type="HOGENOM" id="CLU_3080554_0_0_7"/>